<dbReference type="PROSITE" id="PS00211">
    <property type="entry name" value="ABC_TRANSPORTER_1"/>
    <property type="match status" value="2"/>
</dbReference>
<feature type="domain" description="ABC transporter" evidence="10">
    <location>
        <begin position="259"/>
        <end position="503"/>
    </location>
</feature>
<keyword evidence="12" id="KW-1185">Reference proteome</keyword>
<dbReference type="RefSeq" id="WP_073614399.1">
    <property type="nucleotide sequence ID" value="NZ_FRFE01000015.1"/>
</dbReference>
<dbReference type="InterPro" id="IPR017871">
    <property type="entry name" value="ABC_transporter-like_CS"/>
</dbReference>
<accession>A0A1M7YAP3</accession>
<keyword evidence="2" id="KW-0813">Transport</keyword>
<dbReference type="PANTHER" id="PTHR43790:SF9">
    <property type="entry name" value="GALACTOFURANOSE TRANSPORTER ATP-BINDING PROTEIN YTFR"/>
    <property type="match status" value="1"/>
</dbReference>
<reference evidence="11 12" key="1">
    <citation type="submission" date="2016-12" db="EMBL/GenBank/DDBJ databases">
        <authorList>
            <person name="Song W.-J."/>
            <person name="Kurnit D.M."/>
        </authorList>
    </citation>
    <scope>NUCLEOTIDE SEQUENCE [LARGE SCALE GENOMIC DNA]</scope>
    <source>
        <strain evidence="11 12">DSM 18488</strain>
    </source>
</reference>
<dbReference type="STRING" id="1121416.SAMN02745220_03000"/>
<evidence type="ECO:0000256" key="9">
    <source>
        <dbReference type="ARBA" id="ARBA00023136"/>
    </source>
</evidence>
<keyword evidence="5" id="KW-0677">Repeat</keyword>
<keyword evidence="6" id="KW-0547">Nucleotide-binding</keyword>
<proteinExistence type="predicted"/>
<evidence type="ECO:0000313" key="12">
    <source>
        <dbReference type="Proteomes" id="UP000184603"/>
    </source>
</evidence>
<dbReference type="GO" id="GO:0005886">
    <property type="term" value="C:plasma membrane"/>
    <property type="evidence" value="ECO:0007669"/>
    <property type="project" value="UniProtKB-SubCell"/>
</dbReference>
<dbReference type="InterPro" id="IPR003593">
    <property type="entry name" value="AAA+_ATPase"/>
</dbReference>
<keyword evidence="8" id="KW-1278">Translocase</keyword>
<evidence type="ECO:0000256" key="2">
    <source>
        <dbReference type="ARBA" id="ARBA00022448"/>
    </source>
</evidence>
<name>A0A1M7YAP3_9BACT</name>
<organism evidence="11 12">
    <name type="scientific">Desulfopila aestuarii DSM 18488</name>
    <dbReference type="NCBI Taxonomy" id="1121416"/>
    <lineage>
        <taxon>Bacteria</taxon>
        <taxon>Pseudomonadati</taxon>
        <taxon>Thermodesulfobacteriota</taxon>
        <taxon>Desulfobulbia</taxon>
        <taxon>Desulfobulbales</taxon>
        <taxon>Desulfocapsaceae</taxon>
        <taxon>Desulfopila</taxon>
    </lineage>
</organism>
<dbReference type="FunFam" id="3.40.50.300:FF:000127">
    <property type="entry name" value="Ribose import ATP-binding protein RbsA"/>
    <property type="match status" value="1"/>
</dbReference>
<dbReference type="AlphaFoldDB" id="A0A1M7YAP3"/>
<dbReference type="GO" id="GO:0016887">
    <property type="term" value="F:ATP hydrolysis activity"/>
    <property type="evidence" value="ECO:0007669"/>
    <property type="project" value="InterPro"/>
</dbReference>
<dbReference type="PANTHER" id="PTHR43790">
    <property type="entry name" value="CARBOHYDRATE TRANSPORT ATP-BINDING PROTEIN MG119-RELATED"/>
    <property type="match status" value="1"/>
</dbReference>
<evidence type="ECO:0000256" key="8">
    <source>
        <dbReference type="ARBA" id="ARBA00022967"/>
    </source>
</evidence>
<dbReference type="PROSITE" id="PS50893">
    <property type="entry name" value="ABC_TRANSPORTER_2"/>
    <property type="match status" value="2"/>
</dbReference>
<dbReference type="InterPro" id="IPR027417">
    <property type="entry name" value="P-loop_NTPase"/>
</dbReference>
<comment type="subcellular location">
    <subcellularLocation>
        <location evidence="1">Cell membrane</location>
        <topology evidence="1">Peripheral membrane protein</topology>
    </subcellularLocation>
</comment>
<dbReference type="GO" id="GO:0005524">
    <property type="term" value="F:ATP binding"/>
    <property type="evidence" value="ECO:0007669"/>
    <property type="project" value="UniProtKB-KW"/>
</dbReference>
<dbReference type="Proteomes" id="UP000184603">
    <property type="component" value="Unassembled WGS sequence"/>
</dbReference>
<evidence type="ECO:0000256" key="1">
    <source>
        <dbReference type="ARBA" id="ARBA00004202"/>
    </source>
</evidence>
<dbReference type="EMBL" id="FRFE01000015">
    <property type="protein sequence ID" value="SHO49677.1"/>
    <property type="molecule type" value="Genomic_DNA"/>
</dbReference>
<keyword evidence="9" id="KW-0472">Membrane</keyword>
<evidence type="ECO:0000256" key="4">
    <source>
        <dbReference type="ARBA" id="ARBA00022597"/>
    </source>
</evidence>
<keyword evidence="4" id="KW-0762">Sugar transport</keyword>
<evidence type="ECO:0000256" key="3">
    <source>
        <dbReference type="ARBA" id="ARBA00022475"/>
    </source>
</evidence>
<dbReference type="Pfam" id="PF00005">
    <property type="entry name" value="ABC_tran"/>
    <property type="match status" value="2"/>
</dbReference>
<evidence type="ECO:0000313" key="11">
    <source>
        <dbReference type="EMBL" id="SHO49677.1"/>
    </source>
</evidence>
<evidence type="ECO:0000256" key="5">
    <source>
        <dbReference type="ARBA" id="ARBA00022737"/>
    </source>
</evidence>
<keyword evidence="3" id="KW-1003">Cell membrane</keyword>
<evidence type="ECO:0000256" key="7">
    <source>
        <dbReference type="ARBA" id="ARBA00022840"/>
    </source>
</evidence>
<dbReference type="Gene3D" id="3.40.50.300">
    <property type="entry name" value="P-loop containing nucleotide triphosphate hydrolases"/>
    <property type="match status" value="2"/>
</dbReference>
<evidence type="ECO:0000256" key="6">
    <source>
        <dbReference type="ARBA" id="ARBA00022741"/>
    </source>
</evidence>
<dbReference type="CDD" id="cd03216">
    <property type="entry name" value="ABC_Carb_Monos_I"/>
    <property type="match status" value="1"/>
</dbReference>
<gene>
    <name evidence="11" type="ORF">SAMN02745220_03000</name>
</gene>
<dbReference type="SUPFAM" id="SSF52540">
    <property type="entry name" value="P-loop containing nucleoside triphosphate hydrolases"/>
    <property type="match status" value="2"/>
</dbReference>
<dbReference type="SMART" id="SM00382">
    <property type="entry name" value="AAA"/>
    <property type="match status" value="2"/>
</dbReference>
<protein>
    <submittedName>
        <fullName evidence="11">Nucleoside ABC transporter ATP-binding protein</fullName>
    </submittedName>
</protein>
<sequence length="516" mass="56403">MISERPLLSLKAITKTFGTLVANDNIDLELNRGEVLALLGENGAGKTTLMNILFGHYRADHGTIEIDGSQLSPGSPKEALQAGLGMVHQHFTLADNMTVLDNIMLGTEPLFSLRRHNSEAITKIKRLSEQYEIDVNPNSKVNTLSVGQRQRVEILKALYRDTRILILDEPTAVLTPQESDHLFATLKLLVTEGLAIIFITHKLREVMAVSDRCLVLRHGKTIYQCRTADTTAHKLATEMVGGELPKVLRKKSELGKSLFELNNINASDRKGHQLLRDLNLKLHAGEIIGIAGVSGNGQSHLADLVSGLLTPSSGQLVLNGIQVDKPTPLHMLRKGVGRIPEDRTATGVIGDMTVLENIALEKYWKKEYSRFGMLNSRTLANHTRKLTTSFDVRCGGLHSSARNMSGGNMQKLILSRVLSENPQVILANQPTWGLDVGATAFVHRQLIDACSEGAGVIIISEDLDELFSLADTIQVMYQASLSPPIDPARTTAAELGLAMSGHRDVVHSLLLKEAQS</sequence>
<dbReference type="CDD" id="cd03215">
    <property type="entry name" value="ABC_Carb_Monos_II"/>
    <property type="match status" value="1"/>
</dbReference>
<dbReference type="InterPro" id="IPR003439">
    <property type="entry name" value="ABC_transporter-like_ATP-bd"/>
</dbReference>
<feature type="domain" description="ABC transporter" evidence="10">
    <location>
        <begin position="8"/>
        <end position="243"/>
    </location>
</feature>
<dbReference type="InterPro" id="IPR050107">
    <property type="entry name" value="ABC_carbohydrate_import_ATPase"/>
</dbReference>
<keyword evidence="7 11" id="KW-0067">ATP-binding</keyword>
<evidence type="ECO:0000259" key="10">
    <source>
        <dbReference type="PROSITE" id="PS50893"/>
    </source>
</evidence>